<dbReference type="EMBL" id="JBHUOM010000002">
    <property type="protein sequence ID" value="MFD2934174.1"/>
    <property type="molecule type" value="Genomic_DNA"/>
</dbReference>
<protein>
    <submittedName>
        <fullName evidence="3">Aldo/keto reductase</fullName>
    </submittedName>
</protein>
<keyword evidence="1" id="KW-0560">Oxidoreductase</keyword>
<dbReference type="PANTHER" id="PTHR43364:SF4">
    <property type="entry name" value="NAD(P)-LINKED OXIDOREDUCTASE SUPERFAMILY PROTEIN"/>
    <property type="match status" value="1"/>
</dbReference>
<dbReference type="InterPro" id="IPR023210">
    <property type="entry name" value="NADP_OxRdtase_dom"/>
</dbReference>
<reference evidence="4" key="1">
    <citation type="journal article" date="2019" name="Int. J. Syst. Evol. Microbiol.">
        <title>The Global Catalogue of Microorganisms (GCM) 10K type strain sequencing project: providing services to taxonomists for standard genome sequencing and annotation.</title>
        <authorList>
            <consortium name="The Broad Institute Genomics Platform"/>
            <consortium name="The Broad Institute Genome Sequencing Center for Infectious Disease"/>
            <person name="Wu L."/>
            <person name="Ma J."/>
        </authorList>
    </citation>
    <scope>NUCLEOTIDE SEQUENCE [LARGE SCALE GENOMIC DNA]</scope>
    <source>
        <strain evidence="4">KCTC 52490</strain>
    </source>
</reference>
<dbReference type="InterPro" id="IPR036812">
    <property type="entry name" value="NAD(P)_OxRdtase_dom_sf"/>
</dbReference>
<evidence type="ECO:0000256" key="1">
    <source>
        <dbReference type="ARBA" id="ARBA00023002"/>
    </source>
</evidence>
<gene>
    <name evidence="3" type="ORF">ACFS25_10300</name>
</gene>
<dbReference type="Pfam" id="PF00248">
    <property type="entry name" value="Aldo_ket_red"/>
    <property type="match status" value="1"/>
</dbReference>
<dbReference type="InterPro" id="IPR050523">
    <property type="entry name" value="AKR_Detox_Biosynth"/>
</dbReference>
<feature type="domain" description="NADP-dependent oxidoreductase" evidence="2">
    <location>
        <begin position="7"/>
        <end position="81"/>
    </location>
</feature>
<evidence type="ECO:0000313" key="3">
    <source>
        <dbReference type="EMBL" id="MFD2934174.1"/>
    </source>
</evidence>
<sequence length="119" mass="13136">MLKAETTARETEILDTLEAIAKEHNTKVLAIALAWIRQKRDQSTLSTVIIIGPRTSEQLDDNLASLHVTLTAAQLQKLNDVSTISLGSPHEIVLTSGFARSRVWTSSAYSSSCLIFRRN</sequence>
<dbReference type="PANTHER" id="PTHR43364">
    <property type="entry name" value="NADH-SPECIFIC METHYLGLYOXAL REDUCTASE-RELATED"/>
    <property type="match status" value="1"/>
</dbReference>
<comment type="caution">
    <text evidence="3">The sequence shown here is derived from an EMBL/GenBank/DDBJ whole genome shotgun (WGS) entry which is preliminary data.</text>
</comment>
<dbReference type="RefSeq" id="WP_381500850.1">
    <property type="nucleotide sequence ID" value="NZ_JBHUOM010000002.1"/>
</dbReference>
<evidence type="ECO:0000313" key="4">
    <source>
        <dbReference type="Proteomes" id="UP001597512"/>
    </source>
</evidence>
<dbReference type="Gene3D" id="3.20.20.100">
    <property type="entry name" value="NADP-dependent oxidoreductase domain"/>
    <property type="match status" value="1"/>
</dbReference>
<evidence type="ECO:0000259" key="2">
    <source>
        <dbReference type="Pfam" id="PF00248"/>
    </source>
</evidence>
<accession>A0ABW6AJD1</accession>
<organism evidence="3 4">
    <name type="scientific">Spirosoma flavum</name>
    <dbReference type="NCBI Taxonomy" id="2048557"/>
    <lineage>
        <taxon>Bacteria</taxon>
        <taxon>Pseudomonadati</taxon>
        <taxon>Bacteroidota</taxon>
        <taxon>Cytophagia</taxon>
        <taxon>Cytophagales</taxon>
        <taxon>Cytophagaceae</taxon>
        <taxon>Spirosoma</taxon>
    </lineage>
</organism>
<dbReference type="Proteomes" id="UP001597512">
    <property type="component" value="Unassembled WGS sequence"/>
</dbReference>
<dbReference type="SUPFAM" id="SSF51430">
    <property type="entry name" value="NAD(P)-linked oxidoreductase"/>
    <property type="match status" value="1"/>
</dbReference>
<proteinExistence type="predicted"/>
<name>A0ABW6AJD1_9BACT</name>
<keyword evidence="4" id="KW-1185">Reference proteome</keyword>